<evidence type="ECO:0000256" key="1">
    <source>
        <dbReference type="ARBA" id="ARBA00022630"/>
    </source>
</evidence>
<dbReference type="PANTHER" id="PTHR32332:SF34">
    <property type="entry name" value="2-NITROPROPANE DIOXYGENASE FAMILY, PUTATIVE-RELATED"/>
    <property type="match status" value="1"/>
</dbReference>
<keyword evidence="2" id="KW-0288">FMN</keyword>
<dbReference type="PANTHER" id="PTHR32332">
    <property type="entry name" value="2-NITROPROPANE DIOXYGENASE"/>
    <property type="match status" value="1"/>
</dbReference>
<dbReference type="Proteomes" id="UP000235728">
    <property type="component" value="Unassembled WGS sequence"/>
</dbReference>
<dbReference type="CDD" id="cd04730">
    <property type="entry name" value="NPD_like"/>
    <property type="match status" value="1"/>
</dbReference>
<dbReference type="InterPro" id="IPR013785">
    <property type="entry name" value="Aldolase_TIM"/>
</dbReference>
<dbReference type="AlphaFoldDB" id="A0A2N6NIZ2"/>
<dbReference type="EMBL" id="MRVG01000007">
    <property type="protein sequence ID" value="PMB67255.1"/>
    <property type="molecule type" value="Genomic_DNA"/>
</dbReference>
<organism evidence="4 5">
    <name type="scientific">Beauveria bassiana</name>
    <name type="common">White muscardine disease fungus</name>
    <name type="synonym">Tritirachium shiotae</name>
    <dbReference type="NCBI Taxonomy" id="176275"/>
    <lineage>
        <taxon>Eukaryota</taxon>
        <taxon>Fungi</taxon>
        <taxon>Dikarya</taxon>
        <taxon>Ascomycota</taxon>
        <taxon>Pezizomycotina</taxon>
        <taxon>Sordariomycetes</taxon>
        <taxon>Hypocreomycetidae</taxon>
        <taxon>Hypocreales</taxon>
        <taxon>Cordycipitaceae</taxon>
        <taxon>Beauveria</taxon>
    </lineage>
</organism>
<name>A0A2N6NIZ2_BEABA</name>
<dbReference type="InterPro" id="IPR004136">
    <property type="entry name" value="NMO"/>
</dbReference>
<accession>A0A2N6NIZ2</accession>
<dbReference type="OMA" id="FLFTPEC"/>
<keyword evidence="1" id="KW-0285">Flavoprotein</keyword>
<gene>
    <name evidence="4" type="primary">ncd-2_1</name>
    <name evidence="4" type="ORF">BM221_006918</name>
</gene>
<proteinExistence type="predicted"/>
<evidence type="ECO:0000313" key="5">
    <source>
        <dbReference type="Proteomes" id="UP000235728"/>
    </source>
</evidence>
<dbReference type="Pfam" id="PF03060">
    <property type="entry name" value="NMO"/>
    <property type="match status" value="1"/>
</dbReference>
<sequence length="358" mass="37462">MAPSKLKEWFPWTTAPVIINAPMIGAACPALASEVSKAGGIGFISSIVNLEPGSPELTKAHDNLAEVRHLLNQPPPTGSVVHAGMSCITGHASVSHFTDTVLPVIAAQRPAALWLFAPADATTRPHARIIAAVRQQQLPGPAPRVFVQVGNVAAAREAVQDGADVVVCQGIDAGGHQFRRGMGVVSFVPEVKRMLQDEFPERDVALVAAGGIVNGKGVAAALALGADGVVMGTRFTVADESIYPDFRKAQVLAATDGGKSTLKSPFNDQINNSALWSPLYDGRALVSEIHEKFLGGATLEECQTALAQVSPPEEAAKLINTWAGTGVGLVRTGGLAGQIIEEIRRETKETIESLAGLI</sequence>
<protein>
    <submittedName>
        <fullName evidence="4">Nitronate monooxygenase</fullName>
    </submittedName>
</protein>
<dbReference type="GO" id="GO:0018580">
    <property type="term" value="F:nitronate monooxygenase activity"/>
    <property type="evidence" value="ECO:0007669"/>
    <property type="project" value="InterPro"/>
</dbReference>
<evidence type="ECO:0000256" key="2">
    <source>
        <dbReference type="ARBA" id="ARBA00022643"/>
    </source>
</evidence>
<evidence type="ECO:0000313" key="4">
    <source>
        <dbReference type="EMBL" id="PMB67255.1"/>
    </source>
</evidence>
<dbReference type="SUPFAM" id="SSF51412">
    <property type="entry name" value="Inosine monophosphate dehydrogenase (IMPDH)"/>
    <property type="match status" value="1"/>
</dbReference>
<dbReference type="PROSITE" id="PS51257">
    <property type="entry name" value="PROKAR_LIPOPROTEIN"/>
    <property type="match status" value="1"/>
</dbReference>
<keyword evidence="4" id="KW-0503">Monooxygenase</keyword>
<keyword evidence="3" id="KW-0560">Oxidoreductase</keyword>
<evidence type="ECO:0000256" key="3">
    <source>
        <dbReference type="ARBA" id="ARBA00023002"/>
    </source>
</evidence>
<reference evidence="4 5" key="1">
    <citation type="journal article" date="2016" name="Appl. Microbiol. Biotechnol.">
        <title>Characterization of T-DNA insertion mutants with decreased virulence in the entomopathogenic fungus Beauveria bassiana JEF-007.</title>
        <authorList>
            <person name="Kim S."/>
            <person name="Lee S.J."/>
            <person name="Nai Y.S."/>
            <person name="Yu J.S."/>
            <person name="Lee M.R."/>
            <person name="Yang Y.T."/>
            <person name="Kim J.S."/>
        </authorList>
    </citation>
    <scope>NUCLEOTIDE SEQUENCE [LARGE SCALE GENOMIC DNA]</scope>
    <source>
        <strain evidence="4 5">JEF-007</strain>
    </source>
</reference>
<comment type="caution">
    <text evidence="4">The sequence shown here is derived from an EMBL/GenBank/DDBJ whole genome shotgun (WGS) entry which is preliminary data.</text>
</comment>
<dbReference type="Gene3D" id="3.20.20.70">
    <property type="entry name" value="Aldolase class I"/>
    <property type="match status" value="1"/>
</dbReference>